<evidence type="ECO:0000256" key="3">
    <source>
        <dbReference type="ARBA" id="ARBA00023004"/>
    </source>
</evidence>
<dbReference type="OrthoDB" id="15118at2157"/>
<dbReference type="GO" id="GO:0051536">
    <property type="term" value="F:iron-sulfur cluster binding"/>
    <property type="evidence" value="ECO:0007669"/>
    <property type="project" value="UniProtKB-KW"/>
</dbReference>
<evidence type="ECO:0000313" key="6">
    <source>
        <dbReference type="EMBL" id="AIM27697.1"/>
    </source>
</evidence>
<reference evidence="14 15" key="2">
    <citation type="journal article" date="2015" name="Genome Announc.">
        <title>Complete Genome Sequences of Evolved Arsenate-Resistant Metallosphaera sedula Strains.</title>
        <authorList>
            <person name="Ai C."/>
            <person name="McCarthy S."/>
            <person name="Schackwitz W."/>
            <person name="Martin J."/>
            <person name="Lipzen A."/>
            <person name="Blum P."/>
        </authorList>
    </citation>
    <scope>NUCLEOTIDE SEQUENCE [LARGE SCALE GENOMIC DNA]</scope>
    <source>
        <strain evidence="9 15">ARS120-1</strain>
        <strain evidence="10 14">ARS120-2</strain>
        <strain evidence="7 17">ARS50-1</strain>
        <strain evidence="8 16">ARS50-2</strain>
    </source>
</reference>
<dbReference type="Proteomes" id="UP000062398">
    <property type="component" value="Chromosome"/>
</dbReference>
<dbReference type="Gene3D" id="3.20.20.70">
    <property type="entry name" value="Aldolase class I"/>
    <property type="match status" value="1"/>
</dbReference>
<proteinExistence type="predicted"/>
<organism evidence="6 12">
    <name type="scientific">Metallosphaera sedula</name>
    <dbReference type="NCBI Taxonomy" id="43687"/>
    <lineage>
        <taxon>Archaea</taxon>
        <taxon>Thermoproteota</taxon>
        <taxon>Thermoprotei</taxon>
        <taxon>Sulfolobales</taxon>
        <taxon>Sulfolobaceae</taxon>
        <taxon>Metallosphaera</taxon>
    </lineage>
</organism>
<dbReference type="GeneID" id="91756060"/>
<name>A0A088E7L1_9CREN</name>
<reference evidence="6 12" key="1">
    <citation type="journal article" date="2014" name="J. Bacteriol.">
        <title>Role of an Archaeal PitA Transporter in the Copper and Arsenic Resistance of Metallosphaera sedula, an Extreme Thermoacidophile.</title>
        <authorList>
            <person name="McCarthy S."/>
            <person name="Ai C."/>
            <person name="Wheaton G."/>
            <person name="Tevatia R."/>
            <person name="Eckrich V."/>
            <person name="Kelly R."/>
            <person name="Blum P."/>
        </authorList>
    </citation>
    <scope>NUCLEOTIDE SEQUENCE [LARGE SCALE GENOMIC DNA]</scope>
    <source>
        <strain evidence="6 12">CuR1</strain>
    </source>
</reference>
<dbReference type="Proteomes" id="UP000062475">
    <property type="component" value="Chromosome"/>
</dbReference>
<keyword evidence="2" id="KW-0479">Metal-binding</keyword>
<evidence type="ECO:0000313" key="11">
    <source>
        <dbReference type="EMBL" id="AKV83526.1"/>
    </source>
</evidence>
<dbReference type="Pfam" id="PF04055">
    <property type="entry name" value="Radical_SAM"/>
    <property type="match status" value="1"/>
</dbReference>
<dbReference type="EMBL" id="CP012175">
    <property type="protein sequence ID" value="AKV81288.1"/>
    <property type="molecule type" value="Genomic_DNA"/>
</dbReference>
<dbReference type="Proteomes" id="UP000061362">
    <property type="component" value="Chromosome"/>
</dbReference>
<evidence type="ECO:0000256" key="2">
    <source>
        <dbReference type="ARBA" id="ARBA00022723"/>
    </source>
</evidence>
<evidence type="ECO:0000256" key="4">
    <source>
        <dbReference type="ARBA" id="ARBA00023014"/>
    </source>
</evidence>
<dbReference type="EMBL" id="CP012173">
    <property type="protein sequence ID" value="AKV76792.1"/>
    <property type="molecule type" value="Genomic_DNA"/>
</dbReference>
<keyword evidence="4" id="KW-0411">Iron-sulfur</keyword>
<dbReference type="InterPro" id="IPR013785">
    <property type="entry name" value="Aldolase_TIM"/>
</dbReference>
<evidence type="ECO:0000313" key="9">
    <source>
        <dbReference type="EMBL" id="AKV79043.1"/>
    </source>
</evidence>
<dbReference type="EMBL" id="CP008822">
    <property type="protein sequence ID" value="AIM27697.1"/>
    <property type="molecule type" value="Genomic_DNA"/>
</dbReference>
<dbReference type="EMBL" id="CP012172">
    <property type="protein sequence ID" value="AKV74553.1"/>
    <property type="molecule type" value="Genomic_DNA"/>
</dbReference>
<dbReference type="PATRIC" id="fig|43687.5.peg.1689"/>
<dbReference type="RefSeq" id="WP_012021500.1">
    <property type="nucleotide sequence ID" value="NZ_AP019770.1"/>
</dbReference>
<dbReference type="InterPro" id="IPR058240">
    <property type="entry name" value="rSAM_sf"/>
</dbReference>
<dbReference type="GO" id="GO:0003824">
    <property type="term" value="F:catalytic activity"/>
    <property type="evidence" value="ECO:0007669"/>
    <property type="project" value="InterPro"/>
</dbReference>
<evidence type="ECO:0000313" key="15">
    <source>
        <dbReference type="Proteomes" id="UP000062398"/>
    </source>
</evidence>
<evidence type="ECO:0000256" key="1">
    <source>
        <dbReference type="ARBA" id="ARBA00022691"/>
    </source>
</evidence>
<gene>
    <name evidence="6" type="ORF">HA72_1558</name>
    <name evidence="7" type="ORF">MsedA_1580</name>
    <name evidence="8" type="ORF">MsedB_1582</name>
    <name evidence="9" type="ORF">MsedC_1580</name>
    <name evidence="10" type="ORF">MsedD_1581</name>
    <name evidence="11" type="ORF">MsedE_1585</name>
</gene>
<dbReference type="GO" id="GO:0046872">
    <property type="term" value="F:metal ion binding"/>
    <property type="evidence" value="ECO:0007669"/>
    <property type="project" value="UniProtKB-KW"/>
</dbReference>
<evidence type="ECO:0000313" key="10">
    <source>
        <dbReference type="EMBL" id="AKV81288.1"/>
    </source>
</evidence>
<dbReference type="Proteomes" id="UP000068832">
    <property type="component" value="Chromosome"/>
</dbReference>
<dbReference type="Proteomes" id="UP000029084">
    <property type="component" value="Chromosome"/>
</dbReference>
<keyword evidence="1" id="KW-0949">S-adenosyl-L-methionine</keyword>
<dbReference type="EMBL" id="CP012174">
    <property type="protein sequence ID" value="AKV79043.1"/>
    <property type="molecule type" value="Genomic_DNA"/>
</dbReference>
<dbReference type="AlphaFoldDB" id="A0A088E7L1"/>
<dbReference type="SFLD" id="SFLDS00029">
    <property type="entry name" value="Radical_SAM"/>
    <property type="match status" value="1"/>
</dbReference>
<dbReference type="EMBL" id="CP012176">
    <property type="protein sequence ID" value="AKV83526.1"/>
    <property type="molecule type" value="Genomic_DNA"/>
</dbReference>
<protein>
    <submittedName>
        <fullName evidence="7">Biotin synthase</fullName>
    </submittedName>
    <submittedName>
        <fullName evidence="6">Radical SAM domain protein</fullName>
    </submittedName>
</protein>
<dbReference type="InterPro" id="IPR007197">
    <property type="entry name" value="rSAM"/>
</dbReference>
<evidence type="ECO:0000313" key="12">
    <source>
        <dbReference type="Proteomes" id="UP000029084"/>
    </source>
</evidence>
<evidence type="ECO:0000313" key="13">
    <source>
        <dbReference type="Proteomes" id="UP000056255"/>
    </source>
</evidence>
<evidence type="ECO:0000313" key="14">
    <source>
        <dbReference type="Proteomes" id="UP000061362"/>
    </source>
</evidence>
<dbReference type="SMART" id="SM00729">
    <property type="entry name" value="Elp3"/>
    <property type="match status" value="1"/>
</dbReference>
<evidence type="ECO:0000313" key="16">
    <source>
        <dbReference type="Proteomes" id="UP000062475"/>
    </source>
</evidence>
<accession>A0A088E7L1</accession>
<dbReference type="InterPro" id="IPR006638">
    <property type="entry name" value="Elp3/MiaA/NifB-like_rSAM"/>
</dbReference>
<evidence type="ECO:0000313" key="7">
    <source>
        <dbReference type="EMBL" id="AKV74553.1"/>
    </source>
</evidence>
<keyword evidence="3" id="KW-0408">Iron</keyword>
<dbReference type="Proteomes" id="UP000056255">
    <property type="component" value="Chromosome"/>
</dbReference>
<reference evidence="11 13" key="3">
    <citation type="submission" date="2015-07" db="EMBL/GenBank/DDBJ databases">
        <title>Physiological, transcriptional responses and genome re-sequencing of acid resistant extremely thermoacidophilic Metallosphaera sedula SARC-M1.</title>
        <authorList>
            <person name="Ai C."/>
            <person name="McCarthy S."/>
            <person name="Eckrich V."/>
            <person name="Rudrappa D."/>
            <person name="Qiu G."/>
            <person name="Blum P."/>
        </authorList>
    </citation>
    <scope>NUCLEOTIDE SEQUENCE [LARGE SCALE GENOMIC DNA]</scope>
    <source>
        <strain evidence="11 13">SARC-M1</strain>
    </source>
</reference>
<evidence type="ECO:0000313" key="17">
    <source>
        <dbReference type="Proteomes" id="UP000068832"/>
    </source>
</evidence>
<sequence>MNLRINEVKSISSPDWVRLSFGADMVLGFSPGKFLKGALNTTINLLQYYPDGCKANCIYCGQAREVSQGPECKTLIRVEWPLRPLDAVLDRIKERQGDPNYGLQRICVGQLAHPRASPDSVEITRRIREKGIELQISELVTATYTSKDDMRKMKEAGGNMIDVAIDAASKRVFDAVRGKPVRSMHSWERYIHAIDDAVEVFGKKNAGIHLIIGLGETEQEAVSLMLYAHSRGAKISLFAFYPEESTPMENRKPVPVHVYRRMQISRWLIENDLVKPEDFVFDEKGQLVDINLSSDITLQELSGAFLTSGCPGCNRPYSNERPGDRLRNIPWYPNEKQTLNAIKSSRLPLAKRFLN</sequence>
<evidence type="ECO:0000313" key="8">
    <source>
        <dbReference type="EMBL" id="AKV76792.1"/>
    </source>
</evidence>
<dbReference type="OMA" id="MHSWERY"/>
<dbReference type="PROSITE" id="PS51918">
    <property type="entry name" value="RADICAL_SAM"/>
    <property type="match status" value="1"/>
</dbReference>
<dbReference type="SUPFAM" id="SSF102114">
    <property type="entry name" value="Radical SAM enzymes"/>
    <property type="match status" value="1"/>
</dbReference>
<dbReference type="SFLD" id="SFLDG01098">
    <property type="entry name" value="Uncharacterised_Radical_SAM_Su"/>
    <property type="match status" value="1"/>
</dbReference>
<evidence type="ECO:0000259" key="5">
    <source>
        <dbReference type="PROSITE" id="PS51918"/>
    </source>
</evidence>
<dbReference type="CDD" id="cd01335">
    <property type="entry name" value="Radical_SAM"/>
    <property type="match status" value="1"/>
</dbReference>
<feature type="domain" description="Radical SAM core" evidence="5">
    <location>
        <begin position="35"/>
        <end position="277"/>
    </location>
</feature>